<keyword evidence="2" id="KW-1185">Reference proteome</keyword>
<gene>
    <name evidence="1" type="ORF">T01_9514</name>
</gene>
<dbReference type="AlphaFoldDB" id="A0A0V1B6T3"/>
<name>A0A0V1B6T3_TRISP</name>
<organism evidence="1 2">
    <name type="scientific">Trichinella spiralis</name>
    <name type="common">Trichina worm</name>
    <dbReference type="NCBI Taxonomy" id="6334"/>
    <lineage>
        <taxon>Eukaryota</taxon>
        <taxon>Metazoa</taxon>
        <taxon>Ecdysozoa</taxon>
        <taxon>Nematoda</taxon>
        <taxon>Enoplea</taxon>
        <taxon>Dorylaimia</taxon>
        <taxon>Trichinellida</taxon>
        <taxon>Trichinellidae</taxon>
        <taxon>Trichinella</taxon>
    </lineage>
</organism>
<sequence>MAINSLFFSNRDLFEWFPFPSISKQSEPFFILKFTLLHVHINCFNINRHQSNLQRFYVRKIR</sequence>
<dbReference type="EMBL" id="JYDH01000094">
    <property type="protein sequence ID" value="KRY32663.1"/>
    <property type="molecule type" value="Genomic_DNA"/>
</dbReference>
<dbReference type="InParanoid" id="A0A0V1B6T3"/>
<evidence type="ECO:0000313" key="2">
    <source>
        <dbReference type="Proteomes" id="UP000054776"/>
    </source>
</evidence>
<evidence type="ECO:0000313" key="1">
    <source>
        <dbReference type="EMBL" id="KRY32663.1"/>
    </source>
</evidence>
<comment type="caution">
    <text evidence="1">The sequence shown here is derived from an EMBL/GenBank/DDBJ whole genome shotgun (WGS) entry which is preliminary data.</text>
</comment>
<reference evidence="1 2" key="1">
    <citation type="submission" date="2015-01" db="EMBL/GenBank/DDBJ databases">
        <title>Evolution of Trichinella species and genotypes.</title>
        <authorList>
            <person name="Korhonen P.K."/>
            <person name="Edoardo P."/>
            <person name="Giuseppe L.R."/>
            <person name="Gasser R.B."/>
        </authorList>
    </citation>
    <scope>NUCLEOTIDE SEQUENCE [LARGE SCALE GENOMIC DNA]</scope>
    <source>
        <strain evidence="1">ISS3</strain>
    </source>
</reference>
<proteinExistence type="predicted"/>
<protein>
    <submittedName>
        <fullName evidence="1">Uncharacterized protein</fullName>
    </submittedName>
</protein>
<dbReference type="Proteomes" id="UP000054776">
    <property type="component" value="Unassembled WGS sequence"/>
</dbReference>
<accession>A0A0V1B6T3</accession>